<comment type="caution">
    <text evidence="1">The sequence shown here is derived from an EMBL/GenBank/DDBJ whole genome shotgun (WGS) entry which is preliminary data.</text>
</comment>
<name>A0AAP0K9X2_9MAGN</name>
<dbReference type="Proteomes" id="UP001419268">
    <property type="component" value="Unassembled WGS sequence"/>
</dbReference>
<evidence type="ECO:0000313" key="1">
    <source>
        <dbReference type="EMBL" id="KAK9148701.1"/>
    </source>
</evidence>
<reference evidence="1 2" key="1">
    <citation type="submission" date="2024-01" db="EMBL/GenBank/DDBJ databases">
        <title>Genome assemblies of Stephania.</title>
        <authorList>
            <person name="Yang L."/>
        </authorList>
    </citation>
    <scope>NUCLEOTIDE SEQUENCE [LARGE SCALE GENOMIC DNA]</scope>
    <source>
        <strain evidence="1">JXDWG</strain>
        <tissue evidence="1">Leaf</tissue>
    </source>
</reference>
<sequence>MFDFCPISFCKNVEHRETVSLSQVSMVETRVGCVMAWDYHGELRKIMSRHGIVMILRRARARARRYWVTTSNTVTPAHV</sequence>
<proteinExistence type="predicted"/>
<gene>
    <name evidence="1" type="ORF">Scep_007458</name>
</gene>
<evidence type="ECO:0000313" key="2">
    <source>
        <dbReference type="Proteomes" id="UP001419268"/>
    </source>
</evidence>
<organism evidence="1 2">
    <name type="scientific">Stephania cephalantha</name>
    <dbReference type="NCBI Taxonomy" id="152367"/>
    <lineage>
        <taxon>Eukaryota</taxon>
        <taxon>Viridiplantae</taxon>
        <taxon>Streptophyta</taxon>
        <taxon>Embryophyta</taxon>
        <taxon>Tracheophyta</taxon>
        <taxon>Spermatophyta</taxon>
        <taxon>Magnoliopsida</taxon>
        <taxon>Ranunculales</taxon>
        <taxon>Menispermaceae</taxon>
        <taxon>Menispermoideae</taxon>
        <taxon>Cissampelideae</taxon>
        <taxon>Stephania</taxon>
    </lineage>
</organism>
<dbReference type="EMBL" id="JBBNAG010000003">
    <property type="protein sequence ID" value="KAK9148701.1"/>
    <property type="molecule type" value="Genomic_DNA"/>
</dbReference>
<protein>
    <submittedName>
        <fullName evidence="1">Uncharacterized protein</fullName>
    </submittedName>
</protein>
<accession>A0AAP0K9X2</accession>
<keyword evidence="2" id="KW-1185">Reference proteome</keyword>
<dbReference type="AlphaFoldDB" id="A0AAP0K9X2"/>